<evidence type="ECO:0000256" key="1">
    <source>
        <dbReference type="ARBA" id="ARBA00022664"/>
    </source>
</evidence>
<keyword evidence="2" id="KW-0479">Metal-binding</keyword>
<dbReference type="PROSITE" id="PS50158">
    <property type="entry name" value="ZF_CCHC"/>
    <property type="match status" value="1"/>
</dbReference>
<dbReference type="Proteomes" id="UP000053593">
    <property type="component" value="Unassembled WGS sequence"/>
</dbReference>
<keyword evidence="2" id="KW-0862">Zinc</keyword>
<keyword evidence="2" id="KW-0863">Zinc-finger</keyword>
<accession>A0A0D0CL75</accession>
<keyword evidence="5" id="KW-1185">Reference proteome</keyword>
<reference evidence="4 5" key="1">
    <citation type="submission" date="2014-04" db="EMBL/GenBank/DDBJ databases">
        <title>Evolutionary Origins and Diversification of the Mycorrhizal Mutualists.</title>
        <authorList>
            <consortium name="DOE Joint Genome Institute"/>
            <consortium name="Mycorrhizal Genomics Consortium"/>
            <person name="Kohler A."/>
            <person name="Kuo A."/>
            <person name="Nagy L.G."/>
            <person name="Floudas D."/>
            <person name="Copeland A."/>
            <person name="Barry K.W."/>
            <person name="Cichocki N."/>
            <person name="Veneault-Fourrey C."/>
            <person name="LaButti K."/>
            <person name="Lindquist E.A."/>
            <person name="Lipzen A."/>
            <person name="Lundell T."/>
            <person name="Morin E."/>
            <person name="Murat C."/>
            <person name="Riley R."/>
            <person name="Ohm R."/>
            <person name="Sun H."/>
            <person name="Tunlid A."/>
            <person name="Henrissat B."/>
            <person name="Grigoriev I.V."/>
            <person name="Hibbett D.S."/>
            <person name="Martin F."/>
        </authorList>
    </citation>
    <scope>NUCLEOTIDE SEQUENCE [LARGE SCALE GENOMIC DNA]</scope>
    <source>
        <strain evidence="4 5">FD-317 M1</strain>
    </source>
</reference>
<dbReference type="InterPro" id="IPR001878">
    <property type="entry name" value="Znf_CCHC"/>
</dbReference>
<keyword evidence="1" id="KW-0507">mRNA processing</keyword>
<dbReference type="GO" id="GO:0006397">
    <property type="term" value="P:mRNA processing"/>
    <property type="evidence" value="ECO:0007669"/>
    <property type="project" value="UniProtKB-KW"/>
</dbReference>
<organism evidence="4 5">
    <name type="scientific">Collybiopsis luxurians FD-317 M1</name>
    <dbReference type="NCBI Taxonomy" id="944289"/>
    <lineage>
        <taxon>Eukaryota</taxon>
        <taxon>Fungi</taxon>
        <taxon>Dikarya</taxon>
        <taxon>Basidiomycota</taxon>
        <taxon>Agaricomycotina</taxon>
        <taxon>Agaricomycetes</taxon>
        <taxon>Agaricomycetidae</taxon>
        <taxon>Agaricales</taxon>
        <taxon>Marasmiineae</taxon>
        <taxon>Omphalotaceae</taxon>
        <taxon>Collybiopsis</taxon>
        <taxon>Collybiopsis luxurians</taxon>
    </lineage>
</organism>
<dbReference type="InterPro" id="IPR036875">
    <property type="entry name" value="Znf_CCHC_sf"/>
</dbReference>
<sequence>MVTKLQTAPRPELLLVTTAVGRVTSRVIVPRKQRQNLATSAVRKDISYVIQRLVDLILTFQQSRDCPENTTSGGGYGSSSGSECYRCGKTGHIARACPDNMSGGGSYGGGFSQKTWYECYLNHGW</sequence>
<name>A0A0D0CL75_9AGAR</name>
<proteinExistence type="predicted"/>
<dbReference type="GO" id="GO:0003676">
    <property type="term" value="F:nucleic acid binding"/>
    <property type="evidence" value="ECO:0007669"/>
    <property type="project" value="InterPro"/>
</dbReference>
<evidence type="ECO:0000256" key="2">
    <source>
        <dbReference type="PROSITE-ProRule" id="PRU00047"/>
    </source>
</evidence>
<feature type="domain" description="CCHC-type" evidence="3">
    <location>
        <begin position="84"/>
        <end position="99"/>
    </location>
</feature>
<evidence type="ECO:0000313" key="5">
    <source>
        <dbReference type="Proteomes" id="UP000053593"/>
    </source>
</evidence>
<dbReference type="Gene3D" id="4.10.60.10">
    <property type="entry name" value="Zinc finger, CCHC-type"/>
    <property type="match status" value="1"/>
</dbReference>
<dbReference type="EMBL" id="KN834763">
    <property type="protein sequence ID" value="KIK63719.1"/>
    <property type="molecule type" value="Genomic_DNA"/>
</dbReference>
<gene>
    <name evidence="4" type="ORF">GYMLUDRAFT_449083</name>
</gene>
<evidence type="ECO:0000313" key="4">
    <source>
        <dbReference type="EMBL" id="KIK63719.1"/>
    </source>
</evidence>
<dbReference type="OrthoDB" id="2527451at2759"/>
<evidence type="ECO:0000259" key="3">
    <source>
        <dbReference type="PROSITE" id="PS50158"/>
    </source>
</evidence>
<protein>
    <recommendedName>
        <fullName evidence="3">CCHC-type domain-containing protein</fullName>
    </recommendedName>
</protein>
<dbReference type="SMART" id="SM00343">
    <property type="entry name" value="ZnF_C2HC"/>
    <property type="match status" value="1"/>
</dbReference>
<dbReference type="HOGENOM" id="CLU_1992887_0_0_1"/>
<dbReference type="Pfam" id="PF00098">
    <property type="entry name" value="zf-CCHC"/>
    <property type="match status" value="1"/>
</dbReference>
<dbReference type="SUPFAM" id="SSF57756">
    <property type="entry name" value="Retrovirus zinc finger-like domains"/>
    <property type="match status" value="1"/>
</dbReference>
<dbReference type="AlphaFoldDB" id="A0A0D0CL75"/>
<dbReference type="GO" id="GO:0008270">
    <property type="term" value="F:zinc ion binding"/>
    <property type="evidence" value="ECO:0007669"/>
    <property type="project" value="UniProtKB-KW"/>
</dbReference>